<gene>
    <name evidence="3" type="ORF">BCR42DRAFT_75918</name>
</gene>
<feature type="region of interest" description="Disordered" evidence="1">
    <location>
        <begin position="1"/>
        <end position="21"/>
    </location>
</feature>
<evidence type="ECO:0000256" key="2">
    <source>
        <dbReference type="SAM" id="Phobius"/>
    </source>
</evidence>
<dbReference type="Proteomes" id="UP000193560">
    <property type="component" value="Unassembled WGS sequence"/>
</dbReference>
<comment type="caution">
    <text evidence="3">The sequence shown here is derived from an EMBL/GenBank/DDBJ whole genome shotgun (WGS) entry which is preliminary data.</text>
</comment>
<proteinExistence type="predicted"/>
<keyword evidence="4" id="KW-1185">Reference proteome</keyword>
<keyword evidence="2" id="KW-0812">Transmembrane</keyword>
<dbReference type="Pfam" id="PF08552">
    <property type="entry name" value="Kei1"/>
    <property type="match status" value="1"/>
</dbReference>
<dbReference type="GO" id="GO:0006673">
    <property type="term" value="P:inositol phosphoceramide metabolic process"/>
    <property type="evidence" value="ECO:0007669"/>
    <property type="project" value="InterPro"/>
</dbReference>
<keyword evidence="2" id="KW-0472">Membrane</keyword>
<feature type="transmembrane region" description="Helical" evidence="2">
    <location>
        <begin position="45"/>
        <end position="64"/>
    </location>
</feature>
<evidence type="ECO:0000313" key="4">
    <source>
        <dbReference type="Proteomes" id="UP000193560"/>
    </source>
</evidence>
<sequence>MVTFGDSISAPGKSRKRKKTETSFFSGFSNSEDLFIMSFSKPQTCCFSIPLSTGVLIITIFGILNKLSGFYGLISFDFSDPVAFAVYIYSLLAVFVCAYGLYGLHTVKWVIGKRQRADC</sequence>
<protein>
    <submittedName>
        <fullName evidence="3">Uncharacterized protein</fullName>
    </submittedName>
</protein>
<dbReference type="EMBL" id="MCGE01000018">
    <property type="protein sequence ID" value="ORZ12719.1"/>
    <property type="molecule type" value="Genomic_DNA"/>
</dbReference>
<dbReference type="GO" id="GO:0016020">
    <property type="term" value="C:membrane"/>
    <property type="evidence" value="ECO:0007669"/>
    <property type="project" value="GOC"/>
</dbReference>
<name>A0A1X2IAC3_9FUNG</name>
<dbReference type="OrthoDB" id="3338076at2759"/>
<dbReference type="STRING" id="90262.A0A1X2IAC3"/>
<keyword evidence="2" id="KW-1133">Transmembrane helix</keyword>
<dbReference type="GO" id="GO:0070917">
    <property type="term" value="F:inositol phosphoceramide synthase regulator activity"/>
    <property type="evidence" value="ECO:0007669"/>
    <property type="project" value="InterPro"/>
</dbReference>
<accession>A0A1X2IAC3</accession>
<feature type="transmembrane region" description="Helical" evidence="2">
    <location>
        <begin position="84"/>
        <end position="104"/>
    </location>
</feature>
<evidence type="ECO:0000256" key="1">
    <source>
        <dbReference type="SAM" id="MobiDB-lite"/>
    </source>
</evidence>
<organism evidence="3 4">
    <name type="scientific">Absidia repens</name>
    <dbReference type="NCBI Taxonomy" id="90262"/>
    <lineage>
        <taxon>Eukaryota</taxon>
        <taxon>Fungi</taxon>
        <taxon>Fungi incertae sedis</taxon>
        <taxon>Mucoromycota</taxon>
        <taxon>Mucoromycotina</taxon>
        <taxon>Mucoromycetes</taxon>
        <taxon>Mucorales</taxon>
        <taxon>Cunninghamellaceae</taxon>
        <taxon>Absidia</taxon>
    </lineage>
</organism>
<evidence type="ECO:0000313" key="3">
    <source>
        <dbReference type="EMBL" id="ORZ12719.1"/>
    </source>
</evidence>
<reference evidence="3 4" key="1">
    <citation type="submission" date="2016-07" db="EMBL/GenBank/DDBJ databases">
        <title>Pervasive Adenine N6-methylation of Active Genes in Fungi.</title>
        <authorList>
            <consortium name="DOE Joint Genome Institute"/>
            <person name="Mondo S.J."/>
            <person name="Dannebaum R.O."/>
            <person name="Kuo R.C."/>
            <person name="Labutti K."/>
            <person name="Haridas S."/>
            <person name="Kuo A."/>
            <person name="Salamov A."/>
            <person name="Ahrendt S.R."/>
            <person name="Lipzen A."/>
            <person name="Sullivan W."/>
            <person name="Andreopoulos W.B."/>
            <person name="Clum A."/>
            <person name="Lindquist E."/>
            <person name="Daum C."/>
            <person name="Ramamoorthy G.K."/>
            <person name="Gryganskyi A."/>
            <person name="Culley D."/>
            <person name="Magnuson J.K."/>
            <person name="James T.Y."/>
            <person name="O'Malley M.A."/>
            <person name="Stajich J.E."/>
            <person name="Spatafora J.W."/>
            <person name="Visel A."/>
            <person name="Grigoriev I.V."/>
        </authorList>
    </citation>
    <scope>NUCLEOTIDE SEQUENCE [LARGE SCALE GENOMIC DNA]</scope>
    <source>
        <strain evidence="3 4">NRRL 1336</strain>
    </source>
</reference>
<dbReference type="AlphaFoldDB" id="A0A1X2IAC3"/>
<dbReference type="InterPro" id="IPR013862">
    <property type="entry name" value="Kei1"/>
</dbReference>